<dbReference type="InterPro" id="IPR029058">
    <property type="entry name" value="AB_hydrolase_fold"/>
</dbReference>
<organism evidence="1 2">
    <name type="scientific">Siccibacter turicensis</name>
    <dbReference type="NCBI Taxonomy" id="357233"/>
    <lineage>
        <taxon>Bacteria</taxon>
        <taxon>Pseudomonadati</taxon>
        <taxon>Pseudomonadota</taxon>
        <taxon>Gammaproteobacteria</taxon>
        <taxon>Enterobacterales</taxon>
        <taxon>Enterobacteriaceae</taxon>
        <taxon>Siccibacter</taxon>
    </lineage>
</organism>
<dbReference type="AlphaFoldDB" id="A0A2P8VH05"/>
<accession>A0A2P8VH05</accession>
<evidence type="ECO:0000313" key="2">
    <source>
        <dbReference type="Proteomes" id="UP000240212"/>
    </source>
</evidence>
<reference evidence="1 2" key="1">
    <citation type="submission" date="2018-03" db="EMBL/GenBank/DDBJ databases">
        <title>Draft genome sequence of the first documented clinical Siccibacter turicensis isolate in Austria.</title>
        <authorList>
            <person name="Lepuschitz S."/>
            <person name="Pekard-Amenitsch S."/>
            <person name="Haunold R."/>
            <person name="Schill S."/>
            <person name="Mach R."/>
            <person name="Allerberger F."/>
            <person name="Ruppitsch W."/>
            <person name="Forsythe S.J."/>
        </authorList>
    </citation>
    <scope>NUCLEOTIDE SEQUENCE [LARGE SCALE GENOMIC DNA]</scope>
    <source>
        <strain evidence="1 2">6100069499-17</strain>
    </source>
</reference>
<protein>
    <submittedName>
        <fullName evidence="1">Alpha/beta hydrolase</fullName>
    </submittedName>
</protein>
<dbReference type="PROSITE" id="PS51257">
    <property type="entry name" value="PROKAR_LIPOPROTEIN"/>
    <property type="match status" value="1"/>
</dbReference>
<sequence>MRMAGSARVVATGFLMVMLISGCAQRDARRSAEQLAQQADFTRSDITDSAGTLASWRHITPPVTTLRVYIEGDGFAWASRTRPADDPTPHNPVGLKLALADPTRNVLYLARPCQFVGPPLPAGCQKSAWTDKRFSPELINAINHSLDQAIRPWPGVTLELVGYSGGAAIAAQLAARRSDVVSLRSVAGNLDVAYVNRLHKVTPMPDAAGALEVAPQLSHLPQVHYSGEADNTVPPEVAARFQRASGSRCVITVRVPEMTHGSDWAARWPALLQDNPLPPAGCAMGDVRP</sequence>
<dbReference type="STRING" id="1388748.GCA_000463155_00547"/>
<comment type="caution">
    <text evidence="1">The sequence shown here is derived from an EMBL/GenBank/DDBJ whole genome shotgun (WGS) entry which is preliminary data.</text>
</comment>
<dbReference type="SUPFAM" id="SSF53474">
    <property type="entry name" value="alpha/beta-Hydrolases"/>
    <property type="match status" value="1"/>
</dbReference>
<gene>
    <name evidence="1" type="ORF">C7G83_14540</name>
</gene>
<name>A0A2P8VH05_9ENTR</name>
<keyword evidence="1" id="KW-0378">Hydrolase</keyword>
<evidence type="ECO:0000313" key="1">
    <source>
        <dbReference type="EMBL" id="PSN06820.1"/>
    </source>
</evidence>
<dbReference type="GO" id="GO:0016787">
    <property type="term" value="F:hydrolase activity"/>
    <property type="evidence" value="ECO:0007669"/>
    <property type="project" value="UniProtKB-KW"/>
</dbReference>
<dbReference type="Gene3D" id="3.40.50.1820">
    <property type="entry name" value="alpha/beta hydrolase"/>
    <property type="match status" value="1"/>
</dbReference>
<dbReference type="OrthoDB" id="5451115at2"/>
<proteinExistence type="predicted"/>
<dbReference type="Proteomes" id="UP000240212">
    <property type="component" value="Unassembled WGS sequence"/>
</dbReference>
<dbReference type="EMBL" id="PYEP01000006">
    <property type="protein sequence ID" value="PSN06820.1"/>
    <property type="molecule type" value="Genomic_DNA"/>
</dbReference>
<dbReference type="RefSeq" id="WP_106877754.1">
    <property type="nucleotide sequence ID" value="NZ_PYEP01000006.1"/>
</dbReference>
<keyword evidence="2" id="KW-1185">Reference proteome</keyword>